<name>A0A3L6TFE1_PANMI</name>
<comment type="caution">
    <text evidence="1">The sequence shown here is derived from an EMBL/GenBank/DDBJ whole genome shotgun (WGS) entry which is preliminary data.</text>
</comment>
<dbReference type="EMBL" id="PQIB02000001">
    <property type="protein sequence ID" value="RLN39063.1"/>
    <property type="molecule type" value="Genomic_DNA"/>
</dbReference>
<gene>
    <name evidence="1" type="ORF">C2845_PM01G42780</name>
</gene>
<accession>A0A3L6TFE1</accession>
<keyword evidence="2" id="KW-1185">Reference proteome</keyword>
<protein>
    <submittedName>
        <fullName evidence="1">Uncharacterized protein</fullName>
    </submittedName>
</protein>
<sequence>MAILKCRVVQRRVRSQKENVGTYRKGKVNVVGACYLGSWRALANQQVPRASRDCVSAPCVKRAVARPARSH</sequence>
<evidence type="ECO:0000313" key="2">
    <source>
        <dbReference type="Proteomes" id="UP000275267"/>
    </source>
</evidence>
<dbReference type="Proteomes" id="UP000275267">
    <property type="component" value="Unassembled WGS sequence"/>
</dbReference>
<organism evidence="1 2">
    <name type="scientific">Panicum miliaceum</name>
    <name type="common">Proso millet</name>
    <name type="synonym">Broomcorn millet</name>
    <dbReference type="NCBI Taxonomy" id="4540"/>
    <lineage>
        <taxon>Eukaryota</taxon>
        <taxon>Viridiplantae</taxon>
        <taxon>Streptophyta</taxon>
        <taxon>Embryophyta</taxon>
        <taxon>Tracheophyta</taxon>
        <taxon>Spermatophyta</taxon>
        <taxon>Magnoliopsida</taxon>
        <taxon>Liliopsida</taxon>
        <taxon>Poales</taxon>
        <taxon>Poaceae</taxon>
        <taxon>PACMAD clade</taxon>
        <taxon>Panicoideae</taxon>
        <taxon>Panicodae</taxon>
        <taxon>Paniceae</taxon>
        <taxon>Panicinae</taxon>
        <taxon>Panicum</taxon>
        <taxon>Panicum sect. Panicum</taxon>
    </lineage>
</organism>
<reference evidence="2" key="1">
    <citation type="journal article" date="2019" name="Nat. Commun.">
        <title>The genome of broomcorn millet.</title>
        <authorList>
            <person name="Zou C."/>
            <person name="Miki D."/>
            <person name="Li D."/>
            <person name="Tang Q."/>
            <person name="Xiao L."/>
            <person name="Rajput S."/>
            <person name="Deng P."/>
            <person name="Jia W."/>
            <person name="Huang R."/>
            <person name="Zhang M."/>
            <person name="Sun Y."/>
            <person name="Hu J."/>
            <person name="Fu X."/>
            <person name="Schnable P.S."/>
            <person name="Li F."/>
            <person name="Zhang H."/>
            <person name="Feng B."/>
            <person name="Zhu X."/>
            <person name="Liu R."/>
            <person name="Schnable J.C."/>
            <person name="Zhu J.-K."/>
            <person name="Zhang H."/>
        </authorList>
    </citation>
    <scope>NUCLEOTIDE SEQUENCE [LARGE SCALE GENOMIC DNA]</scope>
</reference>
<dbReference type="AlphaFoldDB" id="A0A3L6TFE1"/>
<evidence type="ECO:0000313" key="1">
    <source>
        <dbReference type="EMBL" id="RLN39063.1"/>
    </source>
</evidence>
<proteinExistence type="predicted"/>